<dbReference type="InterPro" id="IPR022790">
    <property type="entry name" value="GH26_dom"/>
</dbReference>
<organism evidence="6 7">
    <name type="scientific">Thiohalocapsa marina</name>
    <dbReference type="NCBI Taxonomy" id="424902"/>
    <lineage>
        <taxon>Bacteria</taxon>
        <taxon>Pseudomonadati</taxon>
        <taxon>Pseudomonadota</taxon>
        <taxon>Gammaproteobacteria</taxon>
        <taxon>Chromatiales</taxon>
        <taxon>Chromatiaceae</taxon>
        <taxon>Thiohalocapsa</taxon>
    </lineage>
</organism>
<keyword evidence="7" id="KW-1185">Reference proteome</keyword>
<keyword evidence="3 4" id="KW-0326">Glycosidase</keyword>
<feature type="active site" description="Proton donor" evidence="4">
    <location>
        <position position="166"/>
    </location>
</feature>
<name>A0A5M8FUB5_9GAMM</name>
<dbReference type="PROSITE" id="PS51764">
    <property type="entry name" value="GH26"/>
    <property type="match status" value="1"/>
</dbReference>
<evidence type="ECO:0000256" key="4">
    <source>
        <dbReference type="PROSITE-ProRule" id="PRU01100"/>
    </source>
</evidence>
<evidence type="ECO:0000313" key="6">
    <source>
        <dbReference type="EMBL" id="KAA6187394.1"/>
    </source>
</evidence>
<dbReference type="PANTHER" id="PTHR40079:SF4">
    <property type="entry name" value="GH26 DOMAIN-CONTAINING PROTEIN-RELATED"/>
    <property type="match status" value="1"/>
</dbReference>
<sequence>MSNPLVRITLKALAGLALVLPVMVVVAYGTPGVQSLLWRAQAVLAPTVSRLKHPSTNYGVYDPLTGPDGEQAFGDAQGVAIEHVFLSWLDPERTSHGASLDAMHQYARDRGRWLMVTIEPSSDGRQVAEGGFLQQVLAGAYDENIDTTCRMLGRLESPLLVRWGHEMESRQARYPWSGQPADDYIAAYRGFVDACRRQIAEGYYIWSPMGNSGLADYWPGTRYADYVAVTIFGDARLDMQVERRRRSFVKLFQPLYQWISIFDRPIMIAELGVQGSPAYQQLWMRDLFQNLDQFPLLKTIVYFNATDVVKWPDETVIRDWRIPGDIFE</sequence>
<comment type="caution">
    <text evidence="6">The sequence shown here is derived from an EMBL/GenBank/DDBJ whole genome shotgun (WGS) entry which is preliminary data.</text>
</comment>
<dbReference type="RefSeq" id="WP_150090034.1">
    <property type="nucleotide sequence ID" value="NZ_JBFUOH010000084.1"/>
</dbReference>
<dbReference type="InterPro" id="IPR017853">
    <property type="entry name" value="GH"/>
</dbReference>
<protein>
    <recommendedName>
        <fullName evidence="5">GH26 domain-containing protein</fullName>
    </recommendedName>
</protein>
<evidence type="ECO:0000256" key="3">
    <source>
        <dbReference type="ARBA" id="ARBA00023295"/>
    </source>
</evidence>
<evidence type="ECO:0000313" key="7">
    <source>
        <dbReference type="Proteomes" id="UP000322981"/>
    </source>
</evidence>
<accession>A0A5M8FUB5</accession>
<dbReference type="GO" id="GO:0016985">
    <property type="term" value="F:mannan endo-1,4-beta-mannosidase activity"/>
    <property type="evidence" value="ECO:0007669"/>
    <property type="project" value="InterPro"/>
</dbReference>
<dbReference type="SUPFAM" id="SSF51445">
    <property type="entry name" value="(Trans)glycosidases"/>
    <property type="match status" value="1"/>
</dbReference>
<keyword evidence="2 4" id="KW-0378">Hydrolase</keyword>
<gene>
    <name evidence="6" type="ORF">F2Q65_02410</name>
</gene>
<feature type="active site" description="Nucleophile" evidence="4">
    <location>
        <position position="270"/>
    </location>
</feature>
<feature type="domain" description="GH26" evidence="5">
    <location>
        <begin position="28"/>
        <end position="328"/>
    </location>
</feature>
<dbReference type="Proteomes" id="UP000322981">
    <property type="component" value="Unassembled WGS sequence"/>
</dbReference>
<dbReference type="OrthoDB" id="9816550at2"/>
<evidence type="ECO:0000256" key="2">
    <source>
        <dbReference type="ARBA" id="ARBA00022801"/>
    </source>
</evidence>
<evidence type="ECO:0000259" key="5">
    <source>
        <dbReference type="PROSITE" id="PS51764"/>
    </source>
</evidence>
<dbReference type="PANTHER" id="PTHR40079">
    <property type="entry name" value="MANNAN ENDO-1,4-BETA-MANNOSIDASE E-RELATED"/>
    <property type="match status" value="1"/>
</dbReference>
<dbReference type="EMBL" id="VWXX01000002">
    <property type="protein sequence ID" value="KAA6187394.1"/>
    <property type="molecule type" value="Genomic_DNA"/>
</dbReference>
<reference evidence="6 7" key="1">
    <citation type="submission" date="2019-09" db="EMBL/GenBank/DDBJ databases">
        <title>Whole-genome sequence of the purple sulfur bacterium Thiohalocapsa marina DSM 19078.</title>
        <authorList>
            <person name="Kyndt J.A."/>
            <person name="Meyer T.E."/>
        </authorList>
    </citation>
    <scope>NUCLEOTIDE SEQUENCE [LARGE SCALE GENOMIC DNA]</scope>
    <source>
        <strain evidence="6 7">DSM 19078</strain>
    </source>
</reference>
<dbReference type="AlphaFoldDB" id="A0A5M8FUB5"/>
<dbReference type="GO" id="GO:0006080">
    <property type="term" value="P:substituted mannan metabolic process"/>
    <property type="evidence" value="ECO:0007669"/>
    <property type="project" value="InterPro"/>
</dbReference>
<dbReference type="InterPro" id="IPR000805">
    <property type="entry name" value="Glyco_hydro_26"/>
</dbReference>
<dbReference type="Gene3D" id="3.20.20.80">
    <property type="entry name" value="Glycosidases"/>
    <property type="match status" value="1"/>
</dbReference>
<proteinExistence type="inferred from homology"/>
<comment type="similarity">
    <text evidence="1 4">Belongs to the glycosyl hydrolase 26 family.</text>
</comment>
<evidence type="ECO:0000256" key="1">
    <source>
        <dbReference type="ARBA" id="ARBA00007754"/>
    </source>
</evidence>